<proteinExistence type="predicted"/>
<evidence type="ECO:0000313" key="2">
    <source>
        <dbReference type="Proteomes" id="UP001235064"/>
    </source>
</evidence>
<reference evidence="1 2" key="1">
    <citation type="submission" date="2023-06" db="EMBL/GenBank/DDBJ databases">
        <title>Microbacterium sp. nov., isolated from a waste landfill.</title>
        <authorList>
            <person name="Wen W."/>
        </authorList>
    </citation>
    <scope>NUCLEOTIDE SEQUENCE [LARGE SCALE GENOMIC DNA]</scope>
    <source>
        <strain evidence="1 2">ASV49</strain>
    </source>
</reference>
<accession>A0ABT7MYF2</accession>
<protein>
    <submittedName>
        <fullName evidence="1">Uncharacterized protein</fullName>
    </submittedName>
</protein>
<sequence>MPAGDEEAAMDREECLELARADAAQFSGVDIEDVVVVSYDDVTWRDGSLGCPRPGLMYTQALVEGYRIVLRVGGRELHYHGRRGAQSFRCDRPNPRGAFRDVV</sequence>
<organism evidence="1 2">
    <name type="scientific">Microbacterium candidum</name>
    <dbReference type="NCBI Taxonomy" id="3041922"/>
    <lineage>
        <taxon>Bacteria</taxon>
        <taxon>Bacillati</taxon>
        <taxon>Actinomycetota</taxon>
        <taxon>Actinomycetes</taxon>
        <taxon>Micrococcales</taxon>
        <taxon>Microbacteriaceae</taxon>
        <taxon>Microbacterium</taxon>
    </lineage>
</organism>
<gene>
    <name evidence="1" type="ORF">QSV35_09025</name>
</gene>
<dbReference type="EMBL" id="JASXSZ010000002">
    <property type="protein sequence ID" value="MDL9979478.1"/>
    <property type="molecule type" value="Genomic_DNA"/>
</dbReference>
<name>A0ABT7MYF2_9MICO</name>
<dbReference type="Proteomes" id="UP001235064">
    <property type="component" value="Unassembled WGS sequence"/>
</dbReference>
<dbReference type="RefSeq" id="WP_286288361.1">
    <property type="nucleotide sequence ID" value="NZ_JASXSZ010000002.1"/>
</dbReference>
<evidence type="ECO:0000313" key="1">
    <source>
        <dbReference type="EMBL" id="MDL9979478.1"/>
    </source>
</evidence>
<keyword evidence="2" id="KW-1185">Reference proteome</keyword>
<comment type="caution">
    <text evidence="1">The sequence shown here is derived from an EMBL/GenBank/DDBJ whole genome shotgun (WGS) entry which is preliminary data.</text>
</comment>